<proteinExistence type="predicted"/>
<accession>A0ACC5W914</accession>
<name>A0ACC5W914_PANGG</name>
<gene>
    <name evidence="1" type="ORF">PGIGA_G00111130</name>
</gene>
<protein>
    <submittedName>
        <fullName evidence="1">Uncharacterized protein</fullName>
    </submittedName>
</protein>
<dbReference type="Proteomes" id="UP000829447">
    <property type="component" value="Linkage Group LG2"/>
</dbReference>
<comment type="caution">
    <text evidence="1">The sequence shown here is derived from an EMBL/GenBank/DDBJ whole genome shotgun (WGS) entry which is preliminary data.</text>
</comment>
<dbReference type="EMBL" id="CM040455">
    <property type="protein sequence ID" value="MCI4375578.1"/>
    <property type="molecule type" value="Genomic_DNA"/>
</dbReference>
<reference evidence="1 2" key="1">
    <citation type="journal article" date="2022" name="bioRxiv">
        <title>An ancient truncated duplication of the anti-Mullerian hormone receptor type 2 gene is a potential conserved master sex determinant in the Pangasiidae catfish family.</title>
        <authorList>
            <person name="Wen M."/>
            <person name="Pan Q."/>
            <person name="Jouanno E."/>
            <person name="Montfort J."/>
            <person name="Zahm M."/>
            <person name="Cabau C."/>
            <person name="Klopp C."/>
            <person name="Iampietro C."/>
            <person name="Roques C."/>
            <person name="Bouchez O."/>
            <person name="Castinel A."/>
            <person name="Donnadieu C."/>
            <person name="Parrinello H."/>
            <person name="Poncet C."/>
            <person name="Belmonte E."/>
            <person name="Gautier V."/>
            <person name="Avarre J.-C."/>
            <person name="Dugue R."/>
            <person name="Gustiano R."/>
            <person name="Ha T.T.T."/>
            <person name="Campet M."/>
            <person name="Sriphairoj K."/>
            <person name="Ribolli J."/>
            <person name="de Almeida F.L."/>
            <person name="Desvignes T."/>
            <person name="Postlethwait J.H."/>
            <person name="Bucao C.F."/>
            <person name="Robinson-Rechavi M."/>
            <person name="Bobe J."/>
            <person name="Herpin A."/>
            <person name="Guiguen Y."/>
        </authorList>
    </citation>
    <scope>NUCLEOTIDE SEQUENCE [LARGE SCALE GENOMIC DNA]</scope>
    <source>
        <strain evidence="1">YG-Dec2019</strain>
    </source>
</reference>
<evidence type="ECO:0000313" key="1">
    <source>
        <dbReference type="EMBL" id="MCI4375578.1"/>
    </source>
</evidence>
<evidence type="ECO:0000313" key="2">
    <source>
        <dbReference type="Proteomes" id="UP000829447"/>
    </source>
</evidence>
<organism evidence="1 2">
    <name type="scientific">Pangasianodon gigas</name>
    <name type="common">Mekong giant catfish</name>
    <name type="synonym">Pangasius gigas</name>
    <dbReference type="NCBI Taxonomy" id="30993"/>
    <lineage>
        <taxon>Eukaryota</taxon>
        <taxon>Metazoa</taxon>
        <taxon>Chordata</taxon>
        <taxon>Craniata</taxon>
        <taxon>Vertebrata</taxon>
        <taxon>Euteleostomi</taxon>
        <taxon>Actinopterygii</taxon>
        <taxon>Neopterygii</taxon>
        <taxon>Teleostei</taxon>
        <taxon>Ostariophysi</taxon>
        <taxon>Siluriformes</taxon>
        <taxon>Pangasiidae</taxon>
        <taxon>Pangasianodon</taxon>
    </lineage>
</organism>
<keyword evidence="2" id="KW-1185">Reference proteome</keyword>
<sequence length="100" mass="11069">MCFVHTGIQVVRCLSSSFALSAGLKKRTRKAFGIRKKEKDTDSTGSPDREGGPQKKSNGAPNGFYGEIDWDRYNSPMVDEEGYSIRPDEDGDILTCTYAI</sequence>